<dbReference type="InterPro" id="IPR050678">
    <property type="entry name" value="DNA_Partitioning_ATPase"/>
</dbReference>
<dbReference type="InterPro" id="IPR025669">
    <property type="entry name" value="AAA_dom"/>
</dbReference>
<dbReference type="SUPFAM" id="SSF52540">
    <property type="entry name" value="P-loop containing nucleoside triphosphate hydrolases"/>
    <property type="match status" value="1"/>
</dbReference>
<dbReference type="EMBL" id="CP032702">
    <property type="protein sequence ID" value="QDY42996.1"/>
    <property type="molecule type" value="Genomic_DNA"/>
</dbReference>
<dbReference type="KEGG" id="pdis:D8B20_14400"/>
<evidence type="ECO:0000259" key="1">
    <source>
        <dbReference type="Pfam" id="PF13614"/>
    </source>
</evidence>
<sequence length="355" mass="38926">MITLSLFNNKGGVGKTTLTWNLSVSLAAKGKSVLLIDFDPQCNLSIATLSDQRFANLLRTNAQIPFGQTIRAFGQPYIQQNKTEVIINTPKHPMPQGSGHLDIVAGDFWLNNLSDTLSVGTDLIAGTSVYRFLMPYLISSAAEQATGKEYDYVLIDLPPSFNTLVRSALYCSDYFIVPCTADMFSAYCIGLIGEMLPKFVTDWEQGVARYLSGNPHDPVLPLKGKPKFAGWVFNGFDMRKKQGATVATEVGADLAHRNVISSAVQNALLPSLQSINSYNAVPAFVTNAPVAKVEDMNVMAPDSIIQSVPLKYLKTVRPTQHVLVRGQWAKNQLDLMDKMDAEHDKLADHVIANCI</sequence>
<proteinExistence type="predicted"/>
<evidence type="ECO:0000313" key="2">
    <source>
        <dbReference type="EMBL" id="QDY42996.1"/>
    </source>
</evidence>
<evidence type="ECO:0000313" key="3">
    <source>
        <dbReference type="Proteomes" id="UP000319411"/>
    </source>
</evidence>
<feature type="domain" description="AAA" evidence="1">
    <location>
        <begin position="3"/>
        <end position="192"/>
    </location>
</feature>
<accession>A0A518XFX6</accession>
<organism evidence="2 3">
    <name type="scientific">Candidatus Pantoea soli</name>
    <dbReference type="NCBI Taxonomy" id="3098669"/>
    <lineage>
        <taxon>Bacteria</taxon>
        <taxon>Pseudomonadati</taxon>
        <taxon>Pseudomonadota</taxon>
        <taxon>Gammaproteobacteria</taxon>
        <taxon>Enterobacterales</taxon>
        <taxon>Erwiniaceae</taxon>
        <taxon>Pantoea</taxon>
    </lineage>
</organism>
<dbReference type="RefSeq" id="WP_145889495.1">
    <property type="nucleotide sequence ID" value="NZ_CP032702.1"/>
</dbReference>
<dbReference type="Gene3D" id="3.40.50.300">
    <property type="entry name" value="P-loop containing nucleotide triphosphate hydrolases"/>
    <property type="match status" value="1"/>
</dbReference>
<reference evidence="2 3" key="1">
    <citation type="submission" date="2018-10" db="EMBL/GenBank/DDBJ databases">
        <title>Genome Sequencing of Pantoea dispersa DSM 32899.</title>
        <authorList>
            <person name="Nawrath M."/>
            <person name="Ottenheim C."/>
            <person name="Wilm A."/>
            <person name="Zimmermann W."/>
            <person name="Wu J.C."/>
        </authorList>
    </citation>
    <scope>NUCLEOTIDE SEQUENCE [LARGE SCALE GENOMIC DNA]</scope>
    <source>
        <strain evidence="2 3">DSM 32899</strain>
    </source>
</reference>
<name>A0A518XFX6_9GAMM</name>
<protein>
    <submittedName>
        <fullName evidence="2">P-loop NTPase</fullName>
    </submittedName>
</protein>
<dbReference type="Pfam" id="PF13614">
    <property type="entry name" value="AAA_31"/>
    <property type="match status" value="1"/>
</dbReference>
<dbReference type="InterPro" id="IPR027417">
    <property type="entry name" value="P-loop_NTPase"/>
</dbReference>
<dbReference type="AlphaFoldDB" id="A0A518XFX6"/>
<dbReference type="CDD" id="cd02042">
    <property type="entry name" value="ParAB_family"/>
    <property type="match status" value="1"/>
</dbReference>
<dbReference type="OrthoDB" id="69313at2"/>
<dbReference type="PANTHER" id="PTHR13696">
    <property type="entry name" value="P-LOOP CONTAINING NUCLEOSIDE TRIPHOSPHATE HYDROLASE"/>
    <property type="match status" value="1"/>
</dbReference>
<gene>
    <name evidence="2" type="ORF">D8B20_14400</name>
</gene>
<dbReference type="Proteomes" id="UP000319411">
    <property type="component" value="Chromosome"/>
</dbReference>
<keyword evidence="3" id="KW-1185">Reference proteome</keyword>
<dbReference type="PANTHER" id="PTHR13696:SF99">
    <property type="entry name" value="COBYRINIC ACID AC-DIAMIDE SYNTHASE"/>
    <property type="match status" value="1"/>
</dbReference>